<evidence type="ECO:0000256" key="1">
    <source>
        <dbReference type="ARBA" id="ARBA00022729"/>
    </source>
</evidence>
<protein>
    <recommendedName>
        <fullName evidence="4">Knottins-like domain-containing protein</fullName>
    </recommendedName>
</protein>
<proteinExistence type="predicted"/>
<dbReference type="InterPro" id="IPR003614">
    <property type="entry name" value="Knottins"/>
</dbReference>
<evidence type="ECO:0000259" key="4">
    <source>
        <dbReference type="SMART" id="SM00505"/>
    </source>
</evidence>
<dbReference type="InterPro" id="IPR036574">
    <property type="entry name" value="Scorpion_toxin-like_sf"/>
</dbReference>
<dbReference type="PRINTS" id="PR00288">
    <property type="entry name" value="PUROTHIONIN"/>
</dbReference>
<dbReference type="AlphaFoldDB" id="A0A7I8JEM4"/>
<keyword evidence="2" id="KW-1015">Disulfide bond</keyword>
<reference evidence="5 6" key="1">
    <citation type="submission" date="2019-12" db="EMBL/GenBank/DDBJ databases">
        <authorList>
            <person name="Scholz U."/>
            <person name="Mascher M."/>
            <person name="Fiebig A."/>
        </authorList>
    </citation>
    <scope>NUCLEOTIDE SEQUENCE</scope>
</reference>
<dbReference type="PROSITE" id="PS51257">
    <property type="entry name" value="PROKAR_LIPOPROTEIN"/>
    <property type="match status" value="1"/>
</dbReference>
<dbReference type="InterPro" id="IPR008176">
    <property type="entry name" value="Defensin_plant"/>
</dbReference>
<dbReference type="SMART" id="SM00505">
    <property type="entry name" value="Knot1"/>
    <property type="match status" value="1"/>
</dbReference>
<dbReference type="SUPFAM" id="SSF57095">
    <property type="entry name" value="Scorpion toxin-like"/>
    <property type="match status" value="1"/>
</dbReference>
<accession>A0A7I8JEM4</accession>
<dbReference type="Pfam" id="PF00304">
    <property type="entry name" value="Gamma-thionin"/>
    <property type="match status" value="1"/>
</dbReference>
<dbReference type="Gene3D" id="3.30.30.10">
    <property type="entry name" value="Knottin, scorpion toxin-like"/>
    <property type="match status" value="1"/>
</dbReference>
<dbReference type="Proteomes" id="UP001189122">
    <property type="component" value="Unassembled WGS sequence"/>
</dbReference>
<dbReference type="PANTHER" id="PTHR33147:SF39">
    <property type="entry name" value="DRO1 PROTEIN-RELATED"/>
    <property type="match status" value="1"/>
</dbReference>
<keyword evidence="6" id="KW-1185">Reference proteome</keyword>
<organism evidence="5">
    <name type="scientific">Spirodela intermedia</name>
    <name type="common">Intermediate duckweed</name>
    <dbReference type="NCBI Taxonomy" id="51605"/>
    <lineage>
        <taxon>Eukaryota</taxon>
        <taxon>Viridiplantae</taxon>
        <taxon>Streptophyta</taxon>
        <taxon>Embryophyta</taxon>
        <taxon>Tracheophyta</taxon>
        <taxon>Spermatophyta</taxon>
        <taxon>Magnoliopsida</taxon>
        <taxon>Liliopsida</taxon>
        <taxon>Araceae</taxon>
        <taxon>Lemnoideae</taxon>
        <taxon>Spirodela</taxon>
    </lineage>
</organism>
<keyword evidence="1 3" id="KW-0732">Signal</keyword>
<name>A0A7I8JEM4_SPIIN</name>
<dbReference type="PANTHER" id="PTHR33147">
    <property type="entry name" value="DEFENSIN-LIKE PROTEIN 1"/>
    <property type="match status" value="1"/>
</dbReference>
<sequence length="88" mass="9574">MEKKPARTTSLLTLLLLLAACEAPPLLYLSLSLSLSSAVEGRVCEFPSSIFKGLCWRDRNCANVCHAEGHGGGHCEGVRRRCICQKPC</sequence>
<dbReference type="GO" id="GO:0006952">
    <property type="term" value="P:defense response"/>
    <property type="evidence" value="ECO:0007669"/>
    <property type="project" value="InterPro"/>
</dbReference>
<evidence type="ECO:0000256" key="2">
    <source>
        <dbReference type="ARBA" id="ARBA00023157"/>
    </source>
</evidence>
<evidence type="ECO:0000313" key="5">
    <source>
        <dbReference type="EMBL" id="CAA2629366.1"/>
    </source>
</evidence>
<dbReference type="EMBL" id="CACRZD030000011">
    <property type="protein sequence ID" value="CAA6668610.1"/>
    <property type="molecule type" value="Genomic_DNA"/>
</dbReference>
<feature type="domain" description="Knottins-like" evidence="4">
    <location>
        <begin position="43"/>
        <end position="88"/>
    </location>
</feature>
<feature type="signal peptide" evidence="3">
    <location>
        <begin position="1"/>
        <end position="23"/>
    </location>
</feature>
<evidence type="ECO:0000313" key="6">
    <source>
        <dbReference type="Proteomes" id="UP001189122"/>
    </source>
</evidence>
<dbReference type="EMBL" id="LR743598">
    <property type="protein sequence ID" value="CAA2629366.1"/>
    <property type="molecule type" value="Genomic_DNA"/>
</dbReference>
<dbReference type="PROSITE" id="PS00940">
    <property type="entry name" value="GAMMA_THIONIN"/>
    <property type="match status" value="1"/>
</dbReference>
<feature type="chain" id="PRO_5029836371" description="Knottins-like domain-containing protein" evidence="3">
    <location>
        <begin position="24"/>
        <end position="88"/>
    </location>
</feature>
<evidence type="ECO:0000256" key="3">
    <source>
        <dbReference type="SAM" id="SignalP"/>
    </source>
</evidence>
<gene>
    <name evidence="5" type="ORF">SI7747_11015004</name>
</gene>